<reference evidence="8 9" key="1">
    <citation type="submission" date="2019-07" db="EMBL/GenBank/DDBJ databases">
        <title>Sphingomonas AE3 Genome sequencing and assembly.</title>
        <authorList>
            <person name="Kim H."/>
        </authorList>
    </citation>
    <scope>NUCLEOTIDE SEQUENCE [LARGE SCALE GENOMIC DNA]</scope>
    <source>
        <strain evidence="8 9">AE3</strain>
    </source>
</reference>
<organism evidence="8 9">
    <name type="scientific">Sphingomonas xanthus</name>
    <dbReference type="NCBI Taxonomy" id="2594473"/>
    <lineage>
        <taxon>Bacteria</taxon>
        <taxon>Pseudomonadati</taxon>
        <taxon>Pseudomonadota</taxon>
        <taxon>Alphaproteobacteria</taxon>
        <taxon>Sphingomonadales</taxon>
        <taxon>Sphingomonadaceae</taxon>
        <taxon>Sphingomonas</taxon>
    </lineage>
</organism>
<dbReference type="GO" id="GO:0110051">
    <property type="term" value="P:metabolite repair"/>
    <property type="evidence" value="ECO:0007669"/>
    <property type="project" value="TreeGrafter"/>
</dbReference>
<keyword evidence="9" id="KW-1185">Reference proteome</keyword>
<keyword evidence="3 6" id="KW-0521">NADP</keyword>
<protein>
    <recommendedName>
        <fullName evidence="6">ADP-dependent (S)-NAD(P)H-hydrate dehydratase</fullName>
        <ecNumber evidence="6">4.2.1.136</ecNumber>
    </recommendedName>
    <alternativeName>
        <fullName evidence="6">ADP-dependent NAD(P)HX dehydratase</fullName>
    </alternativeName>
</protein>
<comment type="cofactor">
    <cofactor evidence="6">
        <name>Mg(2+)</name>
        <dbReference type="ChEBI" id="CHEBI:18420"/>
    </cofactor>
</comment>
<dbReference type="KEGG" id="sxa:FMM02_04595"/>
<keyword evidence="4 6" id="KW-0520">NAD</keyword>
<keyword evidence="5 6" id="KW-0456">Lyase</keyword>
<sequence length="288" mass="28984">MSDAVRLLTRAELHSRPLPRLKAEDKNDHGQLLVIGGDRSLAGATILTATAAFRAGCGKVTIATVEGVAPLVAVAMPECRVIGMPMSGAGGFAPSAIDPLIELAQEQDAVVAGSGMLENKGCEALAGKLIGAGIARLALDAALLHALPANGGKARGMPVLLPHAGEMASLIGCDPQEVEDDPLGCGRLCAARYHALTLVKGGVSHVVTPDGEAWRFTGGVPGLGVSGSGDVLAGLVGGLAARGCDPLTALMWGVLLHGEAGQALAGKVGQAGFLARELPAEIPSLLSR</sequence>
<evidence type="ECO:0000313" key="9">
    <source>
        <dbReference type="Proteomes" id="UP000321857"/>
    </source>
</evidence>
<comment type="function">
    <text evidence="6">Catalyzes the dehydration of the S-form of NAD(P)HX at the expense of ADP, which is converted to AMP. Together with NAD(P)HX epimerase, which catalyzes the epimerization of the S- and R-forms, the enzyme allows the repair of both epimers of NAD(P)HX, a damaged form of NAD(P)H that is a result of enzymatic or heat-dependent hydration.</text>
</comment>
<dbReference type="HAMAP" id="MF_01965">
    <property type="entry name" value="NADHX_dehydratase"/>
    <property type="match status" value="1"/>
</dbReference>
<evidence type="ECO:0000313" key="8">
    <source>
        <dbReference type="EMBL" id="QDP19306.1"/>
    </source>
</evidence>
<comment type="subunit">
    <text evidence="6">Homotetramer.</text>
</comment>
<dbReference type="RefSeq" id="WP_147493760.1">
    <property type="nucleotide sequence ID" value="NZ_CP041659.1"/>
</dbReference>
<dbReference type="OrthoDB" id="9806925at2"/>
<feature type="binding site" evidence="6">
    <location>
        <position position="229"/>
    </location>
    <ligand>
        <name>AMP</name>
        <dbReference type="ChEBI" id="CHEBI:456215"/>
    </ligand>
</feature>
<comment type="catalytic activity">
    <reaction evidence="6">
        <text>(6S)-NADHX + ADP = AMP + phosphate + NADH + H(+)</text>
        <dbReference type="Rhea" id="RHEA:32223"/>
        <dbReference type="ChEBI" id="CHEBI:15378"/>
        <dbReference type="ChEBI" id="CHEBI:43474"/>
        <dbReference type="ChEBI" id="CHEBI:57945"/>
        <dbReference type="ChEBI" id="CHEBI:64074"/>
        <dbReference type="ChEBI" id="CHEBI:456215"/>
        <dbReference type="ChEBI" id="CHEBI:456216"/>
        <dbReference type="EC" id="4.2.1.136"/>
    </reaction>
</comment>
<dbReference type="InterPro" id="IPR000631">
    <property type="entry name" value="CARKD"/>
</dbReference>
<dbReference type="InterPro" id="IPR029056">
    <property type="entry name" value="Ribokinase-like"/>
</dbReference>
<evidence type="ECO:0000256" key="2">
    <source>
        <dbReference type="ARBA" id="ARBA00022840"/>
    </source>
</evidence>
<feature type="domain" description="YjeF C-terminal" evidence="7">
    <location>
        <begin position="9"/>
        <end position="288"/>
    </location>
</feature>
<dbReference type="PANTHER" id="PTHR12592">
    <property type="entry name" value="ATP-DEPENDENT (S)-NAD(P)H-HYDRATE DEHYDRATASE FAMILY MEMBER"/>
    <property type="match status" value="1"/>
</dbReference>
<keyword evidence="1 6" id="KW-0547">Nucleotide-binding</keyword>
<evidence type="ECO:0000256" key="5">
    <source>
        <dbReference type="ARBA" id="ARBA00023239"/>
    </source>
</evidence>
<dbReference type="Proteomes" id="UP000321857">
    <property type="component" value="Chromosome"/>
</dbReference>
<dbReference type="NCBIfam" id="TIGR00196">
    <property type="entry name" value="yjeF_cterm"/>
    <property type="match status" value="1"/>
</dbReference>
<dbReference type="GO" id="GO:0052856">
    <property type="term" value="F:NAD(P)HX epimerase activity"/>
    <property type="evidence" value="ECO:0007669"/>
    <property type="project" value="TreeGrafter"/>
</dbReference>
<feature type="binding site" evidence="6">
    <location>
        <begin position="200"/>
        <end position="204"/>
    </location>
    <ligand>
        <name>AMP</name>
        <dbReference type="ChEBI" id="CHEBI:456215"/>
    </ligand>
</feature>
<name>A0A516IQV7_9SPHN</name>
<feature type="binding site" evidence="6">
    <location>
        <position position="230"/>
    </location>
    <ligand>
        <name>(6S)-NADPHX</name>
        <dbReference type="ChEBI" id="CHEBI:64076"/>
    </ligand>
</feature>
<dbReference type="EMBL" id="CP041659">
    <property type="protein sequence ID" value="QDP19306.1"/>
    <property type="molecule type" value="Genomic_DNA"/>
</dbReference>
<evidence type="ECO:0000256" key="6">
    <source>
        <dbReference type="HAMAP-Rule" id="MF_01965"/>
    </source>
</evidence>
<dbReference type="PROSITE" id="PS51383">
    <property type="entry name" value="YJEF_C_3"/>
    <property type="match status" value="1"/>
</dbReference>
<evidence type="ECO:0000259" key="7">
    <source>
        <dbReference type="PROSITE" id="PS51383"/>
    </source>
</evidence>
<proteinExistence type="inferred from homology"/>
<evidence type="ECO:0000256" key="4">
    <source>
        <dbReference type="ARBA" id="ARBA00023027"/>
    </source>
</evidence>
<dbReference type="CDD" id="cd01171">
    <property type="entry name" value="YXKO-related"/>
    <property type="match status" value="1"/>
</dbReference>
<comment type="similarity">
    <text evidence="6">Belongs to the NnrD/CARKD family.</text>
</comment>
<comment type="catalytic activity">
    <reaction evidence="6">
        <text>(6S)-NADPHX + ADP = AMP + phosphate + NADPH + H(+)</text>
        <dbReference type="Rhea" id="RHEA:32235"/>
        <dbReference type="ChEBI" id="CHEBI:15378"/>
        <dbReference type="ChEBI" id="CHEBI:43474"/>
        <dbReference type="ChEBI" id="CHEBI:57783"/>
        <dbReference type="ChEBI" id="CHEBI:64076"/>
        <dbReference type="ChEBI" id="CHEBI:456215"/>
        <dbReference type="ChEBI" id="CHEBI:456216"/>
        <dbReference type="EC" id="4.2.1.136"/>
    </reaction>
</comment>
<dbReference type="SUPFAM" id="SSF53613">
    <property type="entry name" value="Ribokinase-like"/>
    <property type="match status" value="1"/>
</dbReference>
<dbReference type="AlphaFoldDB" id="A0A516IQV7"/>
<dbReference type="Gene3D" id="3.40.1190.20">
    <property type="match status" value="1"/>
</dbReference>
<feature type="binding site" evidence="6">
    <location>
        <position position="115"/>
    </location>
    <ligand>
        <name>(6S)-NADPHX</name>
        <dbReference type="ChEBI" id="CHEBI:64076"/>
    </ligand>
</feature>
<dbReference type="GO" id="GO:0046496">
    <property type="term" value="P:nicotinamide nucleotide metabolic process"/>
    <property type="evidence" value="ECO:0007669"/>
    <property type="project" value="UniProtKB-UniRule"/>
</dbReference>
<dbReference type="Pfam" id="PF01256">
    <property type="entry name" value="Carb_kinase"/>
    <property type="match status" value="1"/>
</dbReference>
<dbReference type="EC" id="4.2.1.136" evidence="6"/>
<feature type="binding site" evidence="6">
    <location>
        <position position="44"/>
    </location>
    <ligand>
        <name>(6S)-NADPHX</name>
        <dbReference type="ChEBI" id="CHEBI:64076"/>
    </ligand>
</feature>
<dbReference type="GO" id="GO:0052855">
    <property type="term" value="F:ADP-dependent NAD(P)H-hydrate dehydratase activity"/>
    <property type="evidence" value="ECO:0007669"/>
    <property type="project" value="UniProtKB-UniRule"/>
</dbReference>
<accession>A0A516IQV7</accession>
<dbReference type="PANTHER" id="PTHR12592:SF0">
    <property type="entry name" value="ATP-DEPENDENT (S)-NAD(P)H-HYDRATE DEHYDRATASE"/>
    <property type="match status" value="1"/>
</dbReference>
<feature type="binding site" evidence="6">
    <location>
        <position position="163"/>
    </location>
    <ligand>
        <name>(6S)-NADPHX</name>
        <dbReference type="ChEBI" id="CHEBI:64076"/>
    </ligand>
</feature>
<dbReference type="GO" id="GO:0005524">
    <property type="term" value="F:ATP binding"/>
    <property type="evidence" value="ECO:0007669"/>
    <property type="project" value="UniProtKB-KW"/>
</dbReference>
<gene>
    <name evidence="6" type="primary">nnrD</name>
    <name evidence="8" type="ORF">FMM02_04595</name>
</gene>
<keyword evidence="2 6" id="KW-0067">ATP-binding</keyword>
<evidence type="ECO:0000256" key="1">
    <source>
        <dbReference type="ARBA" id="ARBA00022741"/>
    </source>
</evidence>
<evidence type="ECO:0000256" key="3">
    <source>
        <dbReference type="ARBA" id="ARBA00022857"/>
    </source>
</evidence>